<evidence type="ECO:0000256" key="1">
    <source>
        <dbReference type="ARBA" id="ARBA00023015"/>
    </source>
</evidence>
<dbReference type="InterPro" id="IPR018060">
    <property type="entry name" value="HTH_AraC"/>
</dbReference>
<evidence type="ECO:0000256" key="2">
    <source>
        <dbReference type="ARBA" id="ARBA00023125"/>
    </source>
</evidence>
<organism evidence="5 6">
    <name type="scientific">Vibrio syngnathi</name>
    <dbReference type="NCBI Taxonomy" id="3034029"/>
    <lineage>
        <taxon>Bacteria</taxon>
        <taxon>Pseudomonadati</taxon>
        <taxon>Pseudomonadota</taxon>
        <taxon>Gammaproteobacteria</taxon>
        <taxon>Vibrionales</taxon>
        <taxon>Vibrionaceae</taxon>
        <taxon>Vibrio</taxon>
    </lineage>
</organism>
<dbReference type="PRINTS" id="PR00032">
    <property type="entry name" value="HTHARAC"/>
</dbReference>
<accession>A0AA34TM66</accession>
<dbReference type="Pfam" id="PF12833">
    <property type="entry name" value="HTH_18"/>
    <property type="match status" value="1"/>
</dbReference>
<dbReference type="PROSITE" id="PS01124">
    <property type="entry name" value="HTH_ARAC_FAMILY_2"/>
    <property type="match status" value="1"/>
</dbReference>
<dbReference type="Proteomes" id="UP000194136">
    <property type="component" value="Chromosome 1"/>
</dbReference>
<dbReference type="EMBL" id="CP017916">
    <property type="protein sequence ID" value="ARP37445.1"/>
    <property type="molecule type" value="Genomic_DNA"/>
</dbReference>
<name>A0AA34TM66_9VIBR</name>
<protein>
    <submittedName>
        <fullName evidence="5">HTH-type transcriptional activator Btr</fullName>
    </submittedName>
</protein>
<gene>
    <name evidence="5" type="primary">btr_2</name>
    <name evidence="5" type="ORF">K08M4_06620</name>
</gene>
<evidence type="ECO:0000259" key="4">
    <source>
        <dbReference type="PROSITE" id="PS01124"/>
    </source>
</evidence>
<keyword evidence="2" id="KW-0238">DNA-binding</keyword>
<reference evidence="5 6" key="1">
    <citation type="submission" date="2016-10" db="EMBL/GenBank/DDBJ databases">
        <title>The High Quality Genome of Vibrio splendidus K08M4.</title>
        <authorList>
            <person name="Wendling C."/>
            <person name="Chibani C.M."/>
            <person name="Hertel R."/>
            <person name="Sproer C."/>
            <person name="Bunk B."/>
            <person name="Overmann J."/>
            <person name="Roth O."/>
            <person name="Liesegang H."/>
        </authorList>
    </citation>
    <scope>NUCLEOTIDE SEQUENCE [LARGE SCALE GENOMIC DNA]</scope>
    <source>
        <strain evidence="5 6">K08M4</strain>
    </source>
</reference>
<keyword evidence="3" id="KW-0804">Transcription</keyword>
<dbReference type="InterPro" id="IPR020449">
    <property type="entry name" value="Tscrpt_reg_AraC-type_HTH"/>
</dbReference>
<dbReference type="InterPro" id="IPR009057">
    <property type="entry name" value="Homeodomain-like_sf"/>
</dbReference>
<feature type="domain" description="HTH araC/xylS-type" evidence="4">
    <location>
        <begin position="143"/>
        <end position="242"/>
    </location>
</feature>
<keyword evidence="1" id="KW-0805">Transcription regulation</keyword>
<dbReference type="Gene3D" id="1.10.10.60">
    <property type="entry name" value="Homeodomain-like"/>
    <property type="match status" value="2"/>
</dbReference>
<proteinExistence type="predicted"/>
<dbReference type="InterPro" id="IPR018062">
    <property type="entry name" value="HTH_AraC-typ_CS"/>
</dbReference>
<evidence type="ECO:0000256" key="3">
    <source>
        <dbReference type="ARBA" id="ARBA00023163"/>
    </source>
</evidence>
<dbReference type="RefSeq" id="WP_086048843.1">
    <property type="nucleotide sequence ID" value="NZ_CP017916.1"/>
</dbReference>
<dbReference type="SMART" id="SM00342">
    <property type="entry name" value="HTH_ARAC"/>
    <property type="match status" value="1"/>
</dbReference>
<dbReference type="GO" id="GO:0043565">
    <property type="term" value="F:sequence-specific DNA binding"/>
    <property type="evidence" value="ECO:0007669"/>
    <property type="project" value="InterPro"/>
</dbReference>
<dbReference type="GO" id="GO:0003700">
    <property type="term" value="F:DNA-binding transcription factor activity"/>
    <property type="evidence" value="ECO:0007669"/>
    <property type="project" value="InterPro"/>
</dbReference>
<evidence type="ECO:0000313" key="6">
    <source>
        <dbReference type="Proteomes" id="UP000194136"/>
    </source>
</evidence>
<dbReference type="KEGG" id="vsy:K08M4_06620"/>
<sequence>MKIVTPLLSDKDSDFNSVIINKIGHYFSIKNFKQDISIISNLDVRLVFFILNSADKIQLLTMALSICENLNKRIVIICSDPLPNIVRNHKNIFFIIETNSNHLTSQFEELKAKTQHMFESHFDIDRDTNNNNNNQLPVKVFTSEVVNFVMDNINKEIRETEIAEKCHCSTTYFSKKFHLHFGVSFRDFVCDKRILLAKKLIEADTESKIAVIAYQCGYKDVSYFSRIFKKRTGVTPASYRRACTDNGKQRT</sequence>
<evidence type="ECO:0000313" key="5">
    <source>
        <dbReference type="EMBL" id="ARP37445.1"/>
    </source>
</evidence>
<dbReference type="PANTHER" id="PTHR43280">
    <property type="entry name" value="ARAC-FAMILY TRANSCRIPTIONAL REGULATOR"/>
    <property type="match status" value="1"/>
</dbReference>
<dbReference type="AlphaFoldDB" id="A0AA34TM66"/>
<dbReference type="PANTHER" id="PTHR43280:SF2">
    <property type="entry name" value="HTH-TYPE TRANSCRIPTIONAL REGULATOR EXSA"/>
    <property type="match status" value="1"/>
</dbReference>
<keyword evidence="6" id="KW-1185">Reference proteome</keyword>
<dbReference type="SUPFAM" id="SSF46689">
    <property type="entry name" value="Homeodomain-like"/>
    <property type="match status" value="2"/>
</dbReference>
<dbReference type="PROSITE" id="PS00041">
    <property type="entry name" value="HTH_ARAC_FAMILY_1"/>
    <property type="match status" value="1"/>
</dbReference>